<evidence type="ECO:0000256" key="3">
    <source>
        <dbReference type="ARBA" id="ARBA00022491"/>
    </source>
</evidence>
<evidence type="ECO:0000313" key="12">
    <source>
        <dbReference type="Proteomes" id="UP000054729"/>
    </source>
</evidence>
<protein>
    <recommendedName>
        <fullName evidence="2">Negative regulator of flagellin synthesis</fullName>
    </recommendedName>
    <alternativeName>
        <fullName evidence="8">Anti-sigma-28 factor</fullName>
    </alternativeName>
</protein>
<keyword evidence="5" id="KW-0805">Transcription regulation</keyword>
<reference evidence="11 12" key="1">
    <citation type="submission" date="2015-11" db="EMBL/GenBank/DDBJ databases">
        <title>Genomic analysis of 38 Legionella species identifies large and diverse effector repertoires.</title>
        <authorList>
            <person name="Burstein D."/>
            <person name="Amaro F."/>
            <person name="Zusman T."/>
            <person name="Lifshitz Z."/>
            <person name="Cohen O."/>
            <person name="Gilbert J.A."/>
            <person name="Pupko T."/>
            <person name="Shuman H.A."/>
            <person name="Segal G."/>
        </authorList>
    </citation>
    <scope>NUCLEOTIDE SEQUENCE [LARGE SCALE GENOMIC DNA]</scope>
    <source>
        <strain evidence="11 12">ATCC 51914</strain>
    </source>
</reference>
<evidence type="ECO:0000313" key="11">
    <source>
        <dbReference type="EMBL" id="KTD82897.1"/>
    </source>
</evidence>
<evidence type="ECO:0000259" key="10">
    <source>
        <dbReference type="Pfam" id="PF04316"/>
    </source>
</evidence>
<evidence type="ECO:0000256" key="1">
    <source>
        <dbReference type="ARBA" id="ARBA00005322"/>
    </source>
</evidence>
<dbReference type="AlphaFoldDB" id="A0A0W1ANI8"/>
<keyword evidence="11" id="KW-0969">Cilium</keyword>
<keyword evidence="3" id="KW-0678">Repressor</keyword>
<keyword evidence="11" id="KW-0282">Flagellum</keyword>
<dbReference type="GO" id="GO:0044781">
    <property type="term" value="P:bacterial-type flagellum organization"/>
    <property type="evidence" value="ECO:0007669"/>
    <property type="project" value="UniProtKB-KW"/>
</dbReference>
<accession>A0A0W1ANI8</accession>
<sequence>MVTLIEDAMMVNQINDSSNIKPMDPEKRLNTKEKQQTERVIDSASKIDKVDISTESKHLDALKASLVNIPEVNEARVQYFKNEIASGKYKINSDKIAFNMLNNLELA</sequence>
<dbReference type="SUPFAM" id="SSF101498">
    <property type="entry name" value="Anti-sigma factor FlgM"/>
    <property type="match status" value="1"/>
</dbReference>
<evidence type="ECO:0000256" key="7">
    <source>
        <dbReference type="ARBA" id="ARBA00024739"/>
    </source>
</evidence>
<dbReference type="RefSeq" id="WP_095197506.1">
    <property type="nucleotide sequence ID" value="NZ_CAAAIQ010000003.1"/>
</dbReference>
<dbReference type="OrthoDB" id="5738369at2"/>
<dbReference type="InterPro" id="IPR035890">
    <property type="entry name" value="Anti-sigma-28_factor_FlgM_sf"/>
</dbReference>
<evidence type="ECO:0000256" key="5">
    <source>
        <dbReference type="ARBA" id="ARBA00023015"/>
    </source>
</evidence>
<name>A0A0W1ANI8_9GAMM</name>
<dbReference type="EMBL" id="LNZB01000006">
    <property type="protein sequence ID" value="KTD82897.1"/>
    <property type="molecule type" value="Genomic_DNA"/>
</dbReference>
<dbReference type="PATRIC" id="fig|66969.6.peg.405"/>
<dbReference type="Proteomes" id="UP000054729">
    <property type="component" value="Unassembled WGS sequence"/>
</dbReference>
<keyword evidence="11" id="KW-0966">Cell projection</keyword>
<evidence type="ECO:0000256" key="6">
    <source>
        <dbReference type="ARBA" id="ARBA00023163"/>
    </source>
</evidence>
<feature type="region of interest" description="Disordered" evidence="9">
    <location>
        <begin position="15"/>
        <end position="39"/>
    </location>
</feature>
<dbReference type="NCBIfam" id="TIGR03824">
    <property type="entry name" value="FlgM_jcvi"/>
    <property type="match status" value="1"/>
</dbReference>
<dbReference type="Pfam" id="PF04316">
    <property type="entry name" value="FlgM"/>
    <property type="match status" value="1"/>
</dbReference>
<comment type="similarity">
    <text evidence="1">Belongs to the FlgM family.</text>
</comment>
<dbReference type="GO" id="GO:0045892">
    <property type="term" value="P:negative regulation of DNA-templated transcription"/>
    <property type="evidence" value="ECO:0007669"/>
    <property type="project" value="InterPro"/>
</dbReference>
<dbReference type="InterPro" id="IPR031316">
    <property type="entry name" value="FlgM_C"/>
</dbReference>
<comment type="function">
    <text evidence="7">Responsible for the coupling of flagellin expression to flagellar assembly by preventing expression of the flagellin genes when a component of the middle class of proteins is defective. It negatively regulates flagellar genes by inhibiting the activity of FliA by directly binding to FliA.</text>
</comment>
<feature type="domain" description="Anti-sigma-28 factor FlgM C-terminal" evidence="10">
    <location>
        <begin position="48"/>
        <end position="102"/>
    </location>
</feature>
<evidence type="ECO:0000256" key="8">
    <source>
        <dbReference type="ARBA" id="ARBA00030117"/>
    </source>
</evidence>
<proteinExistence type="inferred from homology"/>
<keyword evidence="12" id="KW-1185">Reference proteome</keyword>
<dbReference type="InterPro" id="IPR007412">
    <property type="entry name" value="FlgM"/>
</dbReference>
<dbReference type="STRING" id="66969.Lwal_0375"/>
<evidence type="ECO:0000256" key="4">
    <source>
        <dbReference type="ARBA" id="ARBA00022795"/>
    </source>
</evidence>
<evidence type="ECO:0000256" key="9">
    <source>
        <dbReference type="SAM" id="MobiDB-lite"/>
    </source>
</evidence>
<feature type="compositionally biased region" description="Basic and acidic residues" evidence="9">
    <location>
        <begin position="23"/>
        <end position="39"/>
    </location>
</feature>
<gene>
    <name evidence="11" type="primary">flgM</name>
    <name evidence="11" type="ORF">Lwal_0375</name>
</gene>
<comment type="caution">
    <text evidence="11">The sequence shown here is derived from an EMBL/GenBank/DDBJ whole genome shotgun (WGS) entry which is preliminary data.</text>
</comment>
<keyword evidence="4" id="KW-1005">Bacterial flagellum biogenesis</keyword>
<evidence type="ECO:0000256" key="2">
    <source>
        <dbReference type="ARBA" id="ARBA00017823"/>
    </source>
</evidence>
<organism evidence="11 12">
    <name type="scientific">Legionella waltersii</name>
    <dbReference type="NCBI Taxonomy" id="66969"/>
    <lineage>
        <taxon>Bacteria</taxon>
        <taxon>Pseudomonadati</taxon>
        <taxon>Pseudomonadota</taxon>
        <taxon>Gammaproteobacteria</taxon>
        <taxon>Legionellales</taxon>
        <taxon>Legionellaceae</taxon>
        <taxon>Legionella</taxon>
    </lineage>
</organism>
<keyword evidence="6" id="KW-0804">Transcription</keyword>